<keyword evidence="6" id="KW-0472">Membrane</keyword>
<dbReference type="InterPro" id="IPR050346">
    <property type="entry name" value="FMO-like"/>
</dbReference>
<feature type="transmembrane region" description="Helical" evidence="6">
    <location>
        <begin position="568"/>
        <end position="595"/>
    </location>
</feature>
<dbReference type="InterPro" id="IPR036188">
    <property type="entry name" value="FAD/NAD-bd_sf"/>
</dbReference>
<evidence type="ECO:0000256" key="2">
    <source>
        <dbReference type="ARBA" id="ARBA00022630"/>
    </source>
</evidence>
<sequence length="628" mass="69181">MSDPRVSLPSRTAVLVIGGGPSGIVALKYALETLQYEPGEEPVLVESEPELGGTFRWRSYENAELVSSKQLTCFSDFRYPLTAPDHPSLPNFVQYLESYVDEFKLRDRIHLCAQVVKLDKSTDASDEYSHKATVRNTNPAALNDVAPVHIAAKRVVITTGLHVTPNIPAIPGLNAAPLSDPPIAWIHSSSYQERSQLKDKRVLVLGAGETGMDVGYESVLAPAAKVWLGVRNGFLSFPKVLNNFRILGSTFDGALPIDGLITNLFEDAYVHPWVAASHLRWFVSDFVIRRVMWLLTGTTAGCNQWAGELPPERQGRAYVFLNKSGKAMQFINRPYQAMSAFHKFFFHYIDPPLPDGVHDPTIHAVPFPQRFENGTAIFNPPPAHRAKETAWKTECNPDLVVLCTGYRQDWEWLGAGYPQGPDACDVRGVCASSDPSVAFIGFLRPGVGAIPPMSEMQAQFFFLLTTGKIPVPATDEHYHLLHAKEGRIQYGVDFSSYMSQLARDMGSAPSLWSLVTQHGWFVTFVYCFGAAFPTFYRLVGPYRSSAAPGIVRTELYDTIRRRGVVGNLFMGVIPMLFYAVINLVALVIDVLWTLAAPILGAPPHSVFATSPAMPKAANGKAQPKAKGD</sequence>
<evidence type="ECO:0000256" key="3">
    <source>
        <dbReference type="ARBA" id="ARBA00022827"/>
    </source>
</evidence>
<dbReference type="STRING" id="105984.A0A427XKV6"/>
<dbReference type="InterPro" id="IPR000960">
    <property type="entry name" value="Flavin_mOase"/>
</dbReference>
<evidence type="ECO:0000313" key="8">
    <source>
        <dbReference type="Proteomes" id="UP000279236"/>
    </source>
</evidence>
<dbReference type="GO" id="GO:0004499">
    <property type="term" value="F:N,N-dimethylaniline monooxygenase activity"/>
    <property type="evidence" value="ECO:0007669"/>
    <property type="project" value="InterPro"/>
</dbReference>
<dbReference type="EMBL" id="RSCE01000010">
    <property type="protein sequence ID" value="RSH79422.1"/>
    <property type="molecule type" value="Genomic_DNA"/>
</dbReference>
<dbReference type="Gene3D" id="3.50.50.60">
    <property type="entry name" value="FAD/NAD(P)-binding domain"/>
    <property type="match status" value="1"/>
</dbReference>
<evidence type="ECO:0000313" key="7">
    <source>
        <dbReference type="EMBL" id="RSH79422.1"/>
    </source>
</evidence>
<dbReference type="GO" id="GO:0050660">
    <property type="term" value="F:flavin adenine dinucleotide binding"/>
    <property type="evidence" value="ECO:0007669"/>
    <property type="project" value="InterPro"/>
</dbReference>
<dbReference type="Proteomes" id="UP000279236">
    <property type="component" value="Unassembled WGS sequence"/>
</dbReference>
<reference evidence="7 8" key="1">
    <citation type="submission" date="2018-11" db="EMBL/GenBank/DDBJ databases">
        <title>Genome sequence of Apiotrichum porosum DSM 27194.</title>
        <authorList>
            <person name="Aliyu H."/>
            <person name="Gorte O."/>
            <person name="Ochsenreither K."/>
        </authorList>
    </citation>
    <scope>NUCLEOTIDE SEQUENCE [LARGE SCALE GENOMIC DNA]</scope>
    <source>
        <strain evidence="7 8">DSM 27194</strain>
    </source>
</reference>
<dbReference type="InterPro" id="IPR020946">
    <property type="entry name" value="Flavin_mOase-like"/>
</dbReference>
<keyword evidence="4" id="KW-0521">NADP</keyword>
<dbReference type="PRINTS" id="PR00370">
    <property type="entry name" value="FMOXYGENASE"/>
</dbReference>
<comment type="caution">
    <text evidence="7">The sequence shown here is derived from an EMBL/GenBank/DDBJ whole genome shotgun (WGS) entry which is preliminary data.</text>
</comment>
<feature type="transmembrane region" description="Helical" evidence="6">
    <location>
        <begin position="519"/>
        <end position="539"/>
    </location>
</feature>
<gene>
    <name evidence="7" type="ORF">EHS24_001469</name>
</gene>
<evidence type="ECO:0000256" key="4">
    <source>
        <dbReference type="ARBA" id="ARBA00022857"/>
    </source>
</evidence>
<evidence type="ECO:0000256" key="1">
    <source>
        <dbReference type="ARBA" id="ARBA00009183"/>
    </source>
</evidence>
<keyword evidence="8" id="KW-1185">Reference proteome</keyword>
<dbReference type="GeneID" id="39586012"/>
<dbReference type="OrthoDB" id="74360at2759"/>
<dbReference type="PIRSF" id="PIRSF000332">
    <property type="entry name" value="FMO"/>
    <property type="match status" value="1"/>
</dbReference>
<proteinExistence type="inferred from homology"/>
<keyword evidence="5" id="KW-0560">Oxidoreductase</keyword>
<dbReference type="RefSeq" id="XP_028474569.1">
    <property type="nucleotide sequence ID" value="XM_028617262.1"/>
</dbReference>
<keyword evidence="6" id="KW-0812">Transmembrane</keyword>
<dbReference type="GO" id="GO:0050661">
    <property type="term" value="F:NADP binding"/>
    <property type="evidence" value="ECO:0007669"/>
    <property type="project" value="InterPro"/>
</dbReference>
<dbReference type="AlphaFoldDB" id="A0A427XKV6"/>
<dbReference type="PANTHER" id="PTHR23023">
    <property type="entry name" value="DIMETHYLANILINE MONOOXYGENASE"/>
    <property type="match status" value="1"/>
</dbReference>
<evidence type="ECO:0000256" key="5">
    <source>
        <dbReference type="ARBA" id="ARBA00023002"/>
    </source>
</evidence>
<organism evidence="7 8">
    <name type="scientific">Apiotrichum porosum</name>
    <dbReference type="NCBI Taxonomy" id="105984"/>
    <lineage>
        <taxon>Eukaryota</taxon>
        <taxon>Fungi</taxon>
        <taxon>Dikarya</taxon>
        <taxon>Basidiomycota</taxon>
        <taxon>Agaricomycotina</taxon>
        <taxon>Tremellomycetes</taxon>
        <taxon>Trichosporonales</taxon>
        <taxon>Trichosporonaceae</taxon>
        <taxon>Apiotrichum</taxon>
    </lineage>
</organism>
<evidence type="ECO:0000256" key="6">
    <source>
        <dbReference type="SAM" id="Phobius"/>
    </source>
</evidence>
<accession>A0A427XKV6</accession>
<keyword evidence="2" id="KW-0285">Flavoprotein</keyword>
<evidence type="ECO:0008006" key="9">
    <source>
        <dbReference type="Google" id="ProtNLM"/>
    </source>
</evidence>
<dbReference type="SUPFAM" id="SSF51905">
    <property type="entry name" value="FAD/NAD(P)-binding domain"/>
    <property type="match status" value="1"/>
</dbReference>
<dbReference type="Pfam" id="PF00743">
    <property type="entry name" value="FMO-like"/>
    <property type="match status" value="2"/>
</dbReference>
<keyword evidence="3" id="KW-0274">FAD</keyword>
<name>A0A427XKV6_9TREE</name>
<keyword evidence="6" id="KW-1133">Transmembrane helix</keyword>
<protein>
    <recommendedName>
        <fullName evidence="9">Dimethylaniline monooxygenase</fullName>
    </recommendedName>
</protein>
<comment type="similarity">
    <text evidence="1">Belongs to the FMO family.</text>
</comment>